<dbReference type="InterPro" id="IPR050239">
    <property type="entry name" value="Sigma-70_RNA_pol_init_factors"/>
</dbReference>
<dbReference type="EMBL" id="PCTL01000014">
    <property type="protein sequence ID" value="PIP73625.1"/>
    <property type="molecule type" value="Genomic_DNA"/>
</dbReference>
<evidence type="ECO:0000256" key="4">
    <source>
        <dbReference type="ARBA" id="ARBA00023163"/>
    </source>
</evidence>
<dbReference type="PRINTS" id="PR00046">
    <property type="entry name" value="SIGMA70FCT"/>
</dbReference>
<evidence type="ECO:0000256" key="2">
    <source>
        <dbReference type="ARBA" id="ARBA00023082"/>
    </source>
</evidence>
<organism evidence="6 7">
    <name type="scientific">Candidatus Lloydbacteria bacterium CG22_combo_CG10-13_8_21_14_all_47_15</name>
    <dbReference type="NCBI Taxonomy" id="1974635"/>
    <lineage>
        <taxon>Bacteria</taxon>
        <taxon>Candidatus Lloydiibacteriota</taxon>
    </lineage>
</organism>
<dbReference type="InterPro" id="IPR013325">
    <property type="entry name" value="RNA_pol_sigma_r2"/>
</dbReference>
<dbReference type="InterPro" id="IPR007627">
    <property type="entry name" value="RNA_pol_sigma70_r2"/>
</dbReference>
<dbReference type="PROSITE" id="PS00715">
    <property type="entry name" value="SIGMA70_1"/>
    <property type="match status" value="1"/>
</dbReference>
<proteinExistence type="predicted"/>
<feature type="domain" description="RNA polymerase sigma-70" evidence="5">
    <location>
        <begin position="66"/>
        <end position="79"/>
    </location>
</feature>
<dbReference type="PANTHER" id="PTHR30603:SF47">
    <property type="entry name" value="RNA POLYMERASE SIGMA FACTOR SIGD, CHLOROPLASTIC"/>
    <property type="match status" value="1"/>
</dbReference>
<dbReference type="NCBIfam" id="TIGR02937">
    <property type="entry name" value="sigma70-ECF"/>
    <property type="match status" value="1"/>
</dbReference>
<dbReference type="InterPro" id="IPR000943">
    <property type="entry name" value="RNA_pol_sigma70"/>
</dbReference>
<dbReference type="InterPro" id="IPR014284">
    <property type="entry name" value="RNA_pol_sigma-70_dom"/>
</dbReference>
<sequence>MKTIDIICCYSKTIDKTPMLSRSEEQTLFTERDTRPDAREKLILANLRLVISIANKYAYTGTPLPDLIQAGNIGLLQAVDKFDVTRGLRFSTYATFWIKSAIWKQIGWEASFIHMPTAIFLDMRKYQQNQSKEAHLPKEPLRYSETNVTCAVNTSVLPLETTVLDTRSGKEQVIPLHEKLPSRMHTIEETEQAIFLNEARAIASQIFFYFHAKDAKRLKWRFGFNGSQREASTDKGRRHDEKILKEIRTLIALGKVSCVKPPL</sequence>
<dbReference type="SUPFAM" id="SSF88946">
    <property type="entry name" value="Sigma2 domain of RNA polymerase sigma factors"/>
    <property type="match status" value="1"/>
</dbReference>
<keyword evidence="4" id="KW-0804">Transcription</keyword>
<evidence type="ECO:0000259" key="5">
    <source>
        <dbReference type="PROSITE" id="PS00715"/>
    </source>
</evidence>
<evidence type="ECO:0000313" key="6">
    <source>
        <dbReference type="EMBL" id="PIP73625.1"/>
    </source>
</evidence>
<dbReference type="GO" id="GO:0016987">
    <property type="term" value="F:sigma factor activity"/>
    <property type="evidence" value="ECO:0007669"/>
    <property type="project" value="UniProtKB-KW"/>
</dbReference>
<dbReference type="AlphaFoldDB" id="A0A2H0CUL6"/>
<dbReference type="Gene3D" id="1.10.601.10">
    <property type="entry name" value="RNA Polymerase Primary Sigma Factor"/>
    <property type="match status" value="1"/>
</dbReference>
<keyword evidence="1" id="KW-0805">Transcription regulation</keyword>
<comment type="caution">
    <text evidence="6">The sequence shown here is derived from an EMBL/GenBank/DDBJ whole genome shotgun (WGS) entry which is preliminary data.</text>
</comment>
<evidence type="ECO:0000256" key="1">
    <source>
        <dbReference type="ARBA" id="ARBA00023015"/>
    </source>
</evidence>
<evidence type="ECO:0000256" key="3">
    <source>
        <dbReference type="ARBA" id="ARBA00023125"/>
    </source>
</evidence>
<dbReference type="PANTHER" id="PTHR30603">
    <property type="entry name" value="RNA POLYMERASE SIGMA FACTOR RPO"/>
    <property type="match status" value="1"/>
</dbReference>
<name>A0A2H0CUL6_9BACT</name>
<accession>A0A2H0CUL6</accession>
<protein>
    <recommendedName>
        <fullName evidence="5">RNA polymerase sigma-70 domain-containing protein</fullName>
    </recommendedName>
</protein>
<keyword evidence="3" id="KW-0238">DNA-binding</keyword>
<dbReference type="Proteomes" id="UP000230638">
    <property type="component" value="Unassembled WGS sequence"/>
</dbReference>
<gene>
    <name evidence="6" type="ORF">COW88_01270</name>
</gene>
<dbReference type="GO" id="GO:0003677">
    <property type="term" value="F:DNA binding"/>
    <property type="evidence" value="ECO:0007669"/>
    <property type="project" value="UniProtKB-KW"/>
</dbReference>
<dbReference type="Pfam" id="PF04542">
    <property type="entry name" value="Sigma70_r2"/>
    <property type="match status" value="1"/>
</dbReference>
<dbReference type="GO" id="GO:0006352">
    <property type="term" value="P:DNA-templated transcription initiation"/>
    <property type="evidence" value="ECO:0007669"/>
    <property type="project" value="InterPro"/>
</dbReference>
<evidence type="ECO:0000313" key="7">
    <source>
        <dbReference type="Proteomes" id="UP000230638"/>
    </source>
</evidence>
<reference evidence="6 7" key="1">
    <citation type="submission" date="2017-09" db="EMBL/GenBank/DDBJ databases">
        <title>Depth-based differentiation of microbial function through sediment-hosted aquifers and enrichment of novel symbionts in the deep terrestrial subsurface.</title>
        <authorList>
            <person name="Probst A.J."/>
            <person name="Ladd B."/>
            <person name="Jarett J.K."/>
            <person name="Geller-Mcgrath D.E."/>
            <person name="Sieber C.M."/>
            <person name="Emerson J.B."/>
            <person name="Anantharaman K."/>
            <person name="Thomas B.C."/>
            <person name="Malmstrom R."/>
            <person name="Stieglmeier M."/>
            <person name="Klingl A."/>
            <person name="Woyke T."/>
            <person name="Ryan C.M."/>
            <person name="Banfield J.F."/>
        </authorList>
    </citation>
    <scope>NUCLEOTIDE SEQUENCE [LARGE SCALE GENOMIC DNA]</scope>
    <source>
        <strain evidence="6">CG22_combo_CG10-13_8_21_14_all_47_15</strain>
    </source>
</reference>
<keyword evidence="2" id="KW-0731">Sigma factor</keyword>